<dbReference type="PANTHER" id="PTHR43409">
    <property type="entry name" value="ANAEROBIC MAGNESIUM-PROTOPORPHYRIN IX MONOMETHYL ESTER CYCLASE-RELATED"/>
    <property type="match status" value="1"/>
</dbReference>
<accession>A0A8T4C9X9</accession>
<evidence type="ECO:0000313" key="8">
    <source>
        <dbReference type="EMBL" id="MBM3281768.1"/>
    </source>
</evidence>
<dbReference type="GO" id="GO:0031419">
    <property type="term" value="F:cobalamin binding"/>
    <property type="evidence" value="ECO:0007669"/>
    <property type="project" value="InterPro"/>
</dbReference>
<dbReference type="InterPro" id="IPR006638">
    <property type="entry name" value="Elp3/MiaA/NifB-like_rSAM"/>
</dbReference>
<dbReference type="SMART" id="SM00729">
    <property type="entry name" value="Elp3"/>
    <property type="match status" value="1"/>
</dbReference>
<dbReference type="GO" id="GO:0046872">
    <property type="term" value="F:metal ion binding"/>
    <property type="evidence" value="ECO:0007669"/>
    <property type="project" value="UniProtKB-KW"/>
</dbReference>
<dbReference type="SFLD" id="SFLDG01082">
    <property type="entry name" value="B12-binding_domain_containing"/>
    <property type="match status" value="1"/>
</dbReference>
<keyword evidence="4" id="KW-0408">Iron</keyword>
<dbReference type="AlphaFoldDB" id="A0A8T4C9X9"/>
<dbReference type="Pfam" id="PF02310">
    <property type="entry name" value="B12-binding"/>
    <property type="match status" value="1"/>
</dbReference>
<comment type="cofactor">
    <cofactor evidence="1">
        <name>[4Fe-4S] cluster</name>
        <dbReference type="ChEBI" id="CHEBI:49883"/>
    </cofactor>
</comment>
<gene>
    <name evidence="8" type="ORF">FJY86_00280</name>
</gene>
<keyword evidence="3" id="KW-0479">Metal-binding</keyword>
<dbReference type="PANTHER" id="PTHR43409:SF16">
    <property type="entry name" value="SLR0320 PROTEIN"/>
    <property type="match status" value="1"/>
</dbReference>
<sequence length="509" mass="57614">MGINVMLLNPPYFPQFSKNSRSPAVSKGGCVYYPIWLGYAAGSLEINGHTPKLVDATAPKEMMTLEQMVTIAKSFNPRLLIMHTVTSSVVNDGKVAAAIKKVLPNCIIAMVGPHVSAVSENTLTISPGVDMVMRKEYDLIAVEVANHLEQGKSYESVKGITYRNEKNEIIKNPDAPDVPADYLDKLPFVTQIWDKHLNIRDYFYPSVLYPEVTIITGRGCPFRCTFCDWPQNFTGHNFRSRSVKNVVDELAWIKENLPYVKDIMVEDDTFTVDRIRVKQICQEIIDRKLNVTWTVNSRADVDLETLKIMKKAGCRLVCVGVESASQEILNNIKKGTHVTKIEQFFKDTKEAGVLVHACFMMGNRGETRETIQQTVEFAKRVNPDTVQFFPIMVYPGTEAYEWAKTNNFLTIQAENWENWLLEDGTHNTIVSTDKLTANELVQACDDARRNFYMRPSFIAAKVWEGITSPHEFPRLVKSGLTFFKYLFNTSKKASLGETNQRTALPVIQP</sequence>
<evidence type="ECO:0000256" key="3">
    <source>
        <dbReference type="ARBA" id="ARBA00022723"/>
    </source>
</evidence>
<dbReference type="Gene3D" id="3.80.30.20">
    <property type="entry name" value="tm_1862 like domain"/>
    <property type="match status" value="1"/>
</dbReference>
<dbReference type="InterPro" id="IPR006158">
    <property type="entry name" value="Cobalamin-bd"/>
</dbReference>
<dbReference type="SFLD" id="SFLDG01123">
    <property type="entry name" value="methyltransferase_(Class_B)"/>
    <property type="match status" value="1"/>
</dbReference>
<dbReference type="InterPro" id="IPR051198">
    <property type="entry name" value="BchE-like"/>
</dbReference>
<dbReference type="GO" id="GO:0005829">
    <property type="term" value="C:cytosol"/>
    <property type="evidence" value="ECO:0007669"/>
    <property type="project" value="TreeGrafter"/>
</dbReference>
<comment type="caution">
    <text evidence="8">The sequence shown here is derived from an EMBL/GenBank/DDBJ whole genome shotgun (WGS) entry which is preliminary data.</text>
</comment>
<evidence type="ECO:0000256" key="2">
    <source>
        <dbReference type="ARBA" id="ARBA00022691"/>
    </source>
</evidence>
<name>A0A8T4C9X9_9ARCH</name>
<dbReference type="SFLD" id="SFLDS00029">
    <property type="entry name" value="Radical_SAM"/>
    <property type="match status" value="1"/>
</dbReference>
<proteinExistence type="predicted"/>
<dbReference type="GO" id="GO:0003824">
    <property type="term" value="F:catalytic activity"/>
    <property type="evidence" value="ECO:0007669"/>
    <property type="project" value="InterPro"/>
</dbReference>
<dbReference type="Proteomes" id="UP000774699">
    <property type="component" value="Unassembled WGS sequence"/>
</dbReference>
<dbReference type="Pfam" id="PF04055">
    <property type="entry name" value="Radical_SAM"/>
    <property type="match status" value="1"/>
</dbReference>
<dbReference type="InterPro" id="IPR007197">
    <property type="entry name" value="rSAM"/>
</dbReference>
<evidence type="ECO:0000256" key="5">
    <source>
        <dbReference type="ARBA" id="ARBA00023014"/>
    </source>
</evidence>
<evidence type="ECO:0000259" key="7">
    <source>
        <dbReference type="PROSITE" id="PS51918"/>
    </source>
</evidence>
<dbReference type="InterPro" id="IPR034466">
    <property type="entry name" value="Methyltransferase_Class_B"/>
</dbReference>
<keyword evidence="2" id="KW-0949">S-adenosyl-L-methionine</keyword>
<dbReference type="CDD" id="cd01335">
    <property type="entry name" value="Radical_SAM"/>
    <property type="match status" value="1"/>
</dbReference>
<dbReference type="SUPFAM" id="SSF102114">
    <property type="entry name" value="Radical SAM enzymes"/>
    <property type="match status" value="1"/>
</dbReference>
<keyword evidence="5" id="KW-0411">Iron-sulfur</keyword>
<dbReference type="PROSITE" id="PS51918">
    <property type="entry name" value="RADICAL_SAM"/>
    <property type="match status" value="1"/>
</dbReference>
<protein>
    <submittedName>
        <fullName evidence="8">Radical SAM protein</fullName>
    </submittedName>
</protein>
<evidence type="ECO:0000313" key="9">
    <source>
        <dbReference type="Proteomes" id="UP000774699"/>
    </source>
</evidence>
<evidence type="ECO:0000259" key="6">
    <source>
        <dbReference type="PROSITE" id="PS51332"/>
    </source>
</evidence>
<dbReference type="InterPro" id="IPR023404">
    <property type="entry name" value="rSAM_horseshoe"/>
</dbReference>
<dbReference type="EMBL" id="VGJJ01000001">
    <property type="protein sequence ID" value="MBM3281768.1"/>
    <property type="molecule type" value="Genomic_DNA"/>
</dbReference>
<evidence type="ECO:0000256" key="1">
    <source>
        <dbReference type="ARBA" id="ARBA00001966"/>
    </source>
</evidence>
<feature type="domain" description="B12-binding" evidence="6">
    <location>
        <begin position="19"/>
        <end position="155"/>
    </location>
</feature>
<organism evidence="8 9">
    <name type="scientific">Candidatus Iainarchaeum sp</name>
    <dbReference type="NCBI Taxonomy" id="3101447"/>
    <lineage>
        <taxon>Archaea</taxon>
        <taxon>Candidatus Iainarchaeota</taxon>
        <taxon>Candidatus Iainarchaeia</taxon>
        <taxon>Candidatus Iainarchaeales</taxon>
        <taxon>Candidatus Iainarchaeaceae</taxon>
        <taxon>Candidatus Iainarchaeum</taxon>
    </lineage>
</organism>
<dbReference type="PROSITE" id="PS51332">
    <property type="entry name" value="B12_BINDING"/>
    <property type="match status" value="1"/>
</dbReference>
<dbReference type="InterPro" id="IPR058240">
    <property type="entry name" value="rSAM_sf"/>
</dbReference>
<dbReference type="Gene3D" id="3.40.50.280">
    <property type="entry name" value="Cobalamin-binding domain"/>
    <property type="match status" value="1"/>
</dbReference>
<dbReference type="GO" id="GO:0051539">
    <property type="term" value="F:4 iron, 4 sulfur cluster binding"/>
    <property type="evidence" value="ECO:0007669"/>
    <property type="project" value="UniProtKB-KW"/>
</dbReference>
<feature type="domain" description="Radical SAM core" evidence="7">
    <location>
        <begin position="202"/>
        <end position="433"/>
    </location>
</feature>
<reference evidence="8" key="1">
    <citation type="submission" date="2019-03" db="EMBL/GenBank/DDBJ databases">
        <title>Lake Tanganyika Metagenome-Assembled Genomes (MAGs).</title>
        <authorList>
            <person name="Tran P."/>
        </authorList>
    </citation>
    <scope>NUCLEOTIDE SEQUENCE</scope>
    <source>
        <strain evidence="8">M_DeepCast_50m_m2_156</strain>
    </source>
</reference>
<evidence type="ECO:0000256" key="4">
    <source>
        <dbReference type="ARBA" id="ARBA00023004"/>
    </source>
</evidence>